<dbReference type="InterPro" id="IPR003593">
    <property type="entry name" value="AAA+_ATPase"/>
</dbReference>
<sequence length="264" mass="29316">MLSLESITKTFNKGTVNEMDIFKNFSIHIKEGDFVSVIGSNGAGKSTLMNLVSGNIMPDKGIIKLKGKDITMYKDYNRGKLIGRVYQDPTKGTSPSMTIMENLSMSYNKGKSFGLGFCVKKDKEKYFKEELSVLNLGLENMLHSKVGLLSGGQRQALSLLMATMVKPDLLLLDEHTAALDPNTAENIIKLTESIIKEKGITTMMITHNLSHAVTYGNRLILMHKGNIEIDLEGEAKKNLTIENLIEEFRNIASHNELKDSMLLA</sequence>
<accession>A0ABS6F2M6</accession>
<keyword evidence="4" id="KW-0472">Membrane</keyword>
<evidence type="ECO:0000256" key="4">
    <source>
        <dbReference type="ARBA" id="ARBA00023136"/>
    </source>
</evidence>
<evidence type="ECO:0000313" key="6">
    <source>
        <dbReference type="EMBL" id="MBU5592769.1"/>
    </source>
</evidence>
<protein>
    <submittedName>
        <fullName evidence="6">ATP-binding cassette domain-containing protein</fullName>
    </submittedName>
</protein>
<keyword evidence="6" id="KW-0547">Nucleotide-binding</keyword>
<evidence type="ECO:0000256" key="3">
    <source>
        <dbReference type="ARBA" id="ARBA00022475"/>
    </source>
</evidence>
<dbReference type="PROSITE" id="PS50893">
    <property type="entry name" value="ABC_TRANSPORTER_2"/>
    <property type="match status" value="1"/>
</dbReference>
<keyword evidence="2" id="KW-0813">Transport</keyword>
<organism evidence="6 7">
    <name type="scientific">Clostridium simiarum</name>
    <dbReference type="NCBI Taxonomy" id="2841506"/>
    <lineage>
        <taxon>Bacteria</taxon>
        <taxon>Bacillati</taxon>
        <taxon>Bacillota</taxon>
        <taxon>Clostridia</taxon>
        <taxon>Eubacteriales</taxon>
        <taxon>Clostridiaceae</taxon>
        <taxon>Clostridium</taxon>
    </lineage>
</organism>
<dbReference type="InterPro" id="IPR050166">
    <property type="entry name" value="ABC_transporter_ATP-bind"/>
</dbReference>
<comment type="subcellular location">
    <subcellularLocation>
        <location evidence="1">Cell membrane</location>
        <topology evidence="1">Peripheral membrane protein</topology>
    </subcellularLocation>
</comment>
<dbReference type="InterPro" id="IPR003439">
    <property type="entry name" value="ABC_transporter-like_ATP-bd"/>
</dbReference>
<dbReference type="GO" id="GO:0005524">
    <property type="term" value="F:ATP binding"/>
    <property type="evidence" value="ECO:0007669"/>
    <property type="project" value="UniProtKB-KW"/>
</dbReference>
<gene>
    <name evidence="6" type="ORF">KQI89_13530</name>
</gene>
<reference evidence="6 7" key="1">
    <citation type="submission" date="2021-06" db="EMBL/GenBank/DDBJ databases">
        <authorList>
            <person name="Sun Q."/>
            <person name="Li D."/>
        </authorList>
    </citation>
    <scope>NUCLEOTIDE SEQUENCE [LARGE SCALE GENOMIC DNA]</scope>
    <source>
        <strain evidence="6 7">MSJ-4</strain>
    </source>
</reference>
<dbReference type="PROSITE" id="PS00211">
    <property type="entry name" value="ABC_TRANSPORTER_1"/>
    <property type="match status" value="1"/>
</dbReference>
<dbReference type="Pfam" id="PF00005">
    <property type="entry name" value="ABC_tran"/>
    <property type="match status" value="1"/>
</dbReference>
<keyword evidence="7" id="KW-1185">Reference proteome</keyword>
<dbReference type="EMBL" id="JAHLQL010000005">
    <property type="protein sequence ID" value="MBU5592769.1"/>
    <property type="molecule type" value="Genomic_DNA"/>
</dbReference>
<evidence type="ECO:0000256" key="1">
    <source>
        <dbReference type="ARBA" id="ARBA00004202"/>
    </source>
</evidence>
<evidence type="ECO:0000256" key="2">
    <source>
        <dbReference type="ARBA" id="ARBA00022448"/>
    </source>
</evidence>
<dbReference type="PANTHER" id="PTHR42788:SF7">
    <property type="entry name" value="NITRATE ABC TRANSPORTER ATP-BINDING PROTEIN"/>
    <property type="match status" value="1"/>
</dbReference>
<feature type="domain" description="ABC transporter" evidence="5">
    <location>
        <begin position="2"/>
        <end position="249"/>
    </location>
</feature>
<dbReference type="InterPro" id="IPR017871">
    <property type="entry name" value="ABC_transporter-like_CS"/>
</dbReference>
<dbReference type="Proteomes" id="UP000736583">
    <property type="component" value="Unassembled WGS sequence"/>
</dbReference>
<evidence type="ECO:0000313" key="7">
    <source>
        <dbReference type="Proteomes" id="UP000736583"/>
    </source>
</evidence>
<keyword evidence="3" id="KW-1003">Cell membrane</keyword>
<proteinExistence type="predicted"/>
<dbReference type="RefSeq" id="WP_216457501.1">
    <property type="nucleotide sequence ID" value="NZ_JAHLQL010000005.1"/>
</dbReference>
<dbReference type="SMART" id="SM00382">
    <property type="entry name" value="AAA"/>
    <property type="match status" value="1"/>
</dbReference>
<comment type="caution">
    <text evidence="6">The sequence shown here is derived from an EMBL/GenBank/DDBJ whole genome shotgun (WGS) entry which is preliminary data.</text>
</comment>
<name>A0ABS6F2M6_9CLOT</name>
<evidence type="ECO:0000259" key="5">
    <source>
        <dbReference type="PROSITE" id="PS50893"/>
    </source>
</evidence>
<dbReference type="PANTHER" id="PTHR42788">
    <property type="entry name" value="TAURINE IMPORT ATP-BINDING PROTEIN-RELATED"/>
    <property type="match status" value="1"/>
</dbReference>
<keyword evidence="6" id="KW-0067">ATP-binding</keyword>